<evidence type="ECO:0000313" key="1">
    <source>
        <dbReference type="EMBL" id="KAI2646862.1"/>
    </source>
</evidence>
<evidence type="ECO:0000313" key="2">
    <source>
        <dbReference type="Proteomes" id="UP000830375"/>
    </source>
</evidence>
<protein>
    <submittedName>
        <fullName evidence="1">Monoacylglycerol lipase</fullName>
    </submittedName>
</protein>
<proteinExistence type="predicted"/>
<dbReference type="EMBL" id="JACTAM010000785">
    <property type="protein sequence ID" value="KAI2646862.1"/>
    <property type="molecule type" value="Genomic_DNA"/>
</dbReference>
<dbReference type="PANTHER" id="PTHR31025:SF19">
    <property type="entry name" value="SI:CH73-42K18.1-RELATED"/>
    <property type="match status" value="1"/>
</dbReference>
<sequence>MKKRNSGNRATDQNNVFAEFTRITCKNLQNEFFGEPDKHTPCLMKIFKSKTGTLGQTLAELLEQVQTRRNTNQASCQENEVTLRRTAVLRGIPVLFGDDPSQFFKDSDENNFEHIPVGFLTVHNEDSPHSPSSLPVDPVSSIIIEGVCLLFRLSYALHLDYPKCKFMQVMLDLGSKSLKPKLQTLKDQFFA</sequence>
<keyword evidence="2" id="KW-1185">Reference proteome</keyword>
<reference evidence="1 2" key="1">
    <citation type="submission" date="2022-01" db="EMBL/GenBank/DDBJ databases">
        <title>A high-quality chromosome-level genome assembly of rohu carp, Labeo rohita.</title>
        <authorList>
            <person name="Arick M.A. II"/>
            <person name="Hsu C.-Y."/>
            <person name="Magbanua Z."/>
            <person name="Pechanova O."/>
            <person name="Grover C."/>
            <person name="Miller E."/>
            <person name="Thrash A."/>
            <person name="Ezzel L."/>
            <person name="Alam S."/>
            <person name="Benzie J."/>
            <person name="Hamilton M."/>
            <person name="Karsi A."/>
            <person name="Lawrence M.L."/>
            <person name="Peterson D.G."/>
        </authorList>
    </citation>
    <scope>NUCLEOTIDE SEQUENCE [LARGE SCALE GENOMIC DNA]</scope>
    <source>
        <strain evidence="2">BAU-BD-2019</strain>
        <tissue evidence="1">Blood</tissue>
    </source>
</reference>
<organism evidence="1 2">
    <name type="scientific">Labeo rohita</name>
    <name type="common">Indian major carp</name>
    <name type="synonym">Cyprinus rohita</name>
    <dbReference type="NCBI Taxonomy" id="84645"/>
    <lineage>
        <taxon>Eukaryota</taxon>
        <taxon>Metazoa</taxon>
        <taxon>Chordata</taxon>
        <taxon>Craniata</taxon>
        <taxon>Vertebrata</taxon>
        <taxon>Euteleostomi</taxon>
        <taxon>Actinopterygii</taxon>
        <taxon>Neopterygii</taxon>
        <taxon>Teleostei</taxon>
        <taxon>Ostariophysi</taxon>
        <taxon>Cypriniformes</taxon>
        <taxon>Cyprinidae</taxon>
        <taxon>Labeoninae</taxon>
        <taxon>Labeonini</taxon>
        <taxon>Labeo</taxon>
    </lineage>
</organism>
<gene>
    <name evidence="1" type="ORF">H4Q32_023817</name>
</gene>
<name>A0ABQ8L819_LABRO</name>
<dbReference type="PANTHER" id="PTHR31025">
    <property type="entry name" value="SI:CH211-196P9.1-RELATED"/>
    <property type="match status" value="1"/>
</dbReference>
<dbReference type="Proteomes" id="UP000830375">
    <property type="component" value="Unassembled WGS sequence"/>
</dbReference>
<comment type="caution">
    <text evidence="1">The sequence shown here is derived from an EMBL/GenBank/DDBJ whole genome shotgun (WGS) entry which is preliminary data.</text>
</comment>
<accession>A0ABQ8L819</accession>